<organism evidence="4 5">
    <name type="scientific">Trujillonella endophytica</name>
    <dbReference type="NCBI Taxonomy" id="673521"/>
    <lineage>
        <taxon>Bacteria</taxon>
        <taxon>Bacillati</taxon>
        <taxon>Actinomycetota</taxon>
        <taxon>Actinomycetes</taxon>
        <taxon>Geodermatophilales</taxon>
        <taxon>Geodermatophilaceae</taxon>
        <taxon>Trujillonella</taxon>
    </lineage>
</organism>
<keyword evidence="2" id="KW-0548">Nucleotidyltransferase</keyword>
<dbReference type="RefSeq" id="WP_091941422.1">
    <property type="nucleotide sequence ID" value="NZ_FOEE01000003.1"/>
</dbReference>
<evidence type="ECO:0000256" key="1">
    <source>
        <dbReference type="ARBA" id="ARBA00022679"/>
    </source>
</evidence>
<dbReference type="Pfam" id="PF12804">
    <property type="entry name" value="NTP_transf_3"/>
    <property type="match status" value="1"/>
</dbReference>
<accession>A0A1H8RV75</accession>
<dbReference type="PANTHER" id="PTHR43584">
    <property type="entry name" value="NUCLEOTIDYL TRANSFERASE"/>
    <property type="match status" value="1"/>
</dbReference>
<proteinExistence type="predicted"/>
<evidence type="ECO:0000313" key="5">
    <source>
        <dbReference type="Proteomes" id="UP000198960"/>
    </source>
</evidence>
<dbReference type="AlphaFoldDB" id="A0A1H8RV75"/>
<dbReference type="CDD" id="cd04183">
    <property type="entry name" value="GT2_BcE_like"/>
    <property type="match status" value="1"/>
</dbReference>
<dbReference type="STRING" id="673521.SAMN05660991_01363"/>
<dbReference type="PANTHER" id="PTHR43584:SF8">
    <property type="entry name" value="N-ACETYLMURAMATE ALPHA-1-PHOSPHATE URIDYLYLTRANSFERASE"/>
    <property type="match status" value="1"/>
</dbReference>
<evidence type="ECO:0000256" key="2">
    <source>
        <dbReference type="ARBA" id="ARBA00022695"/>
    </source>
</evidence>
<dbReference type="InterPro" id="IPR050065">
    <property type="entry name" value="GlmU-like"/>
</dbReference>
<dbReference type="EMBL" id="FOEE01000003">
    <property type="protein sequence ID" value="SEO70361.1"/>
    <property type="molecule type" value="Genomic_DNA"/>
</dbReference>
<gene>
    <name evidence="4" type="ORF">SAMN05660991_01363</name>
</gene>
<dbReference type="InterPro" id="IPR029044">
    <property type="entry name" value="Nucleotide-diphossugar_trans"/>
</dbReference>
<dbReference type="InterPro" id="IPR016873">
    <property type="entry name" value="Caps_polysacc_synth_BcbE_prd"/>
</dbReference>
<dbReference type="InterPro" id="IPR025877">
    <property type="entry name" value="MobA-like_NTP_Trfase"/>
</dbReference>
<dbReference type="GO" id="GO:0016779">
    <property type="term" value="F:nucleotidyltransferase activity"/>
    <property type="evidence" value="ECO:0007669"/>
    <property type="project" value="UniProtKB-KW"/>
</dbReference>
<dbReference type="PIRSF" id="PIRSF028162">
    <property type="entry name" value="BcbE_prd"/>
    <property type="match status" value="1"/>
</dbReference>
<reference evidence="5" key="1">
    <citation type="submission" date="2016-10" db="EMBL/GenBank/DDBJ databases">
        <authorList>
            <person name="Varghese N."/>
            <person name="Submissions S."/>
        </authorList>
    </citation>
    <scope>NUCLEOTIDE SEQUENCE [LARGE SCALE GENOMIC DNA]</scope>
    <source>
        <strain evidence="5">DSM 45413</strain>
    </source>
</reference>
<sequence>MTATLQVLMPMGGLGTRFRKVGIATPKPLIEVDGGPMFQRALRSLAAWDGARRVVVVVRADDDAEHGLTGHVLDAEPGADIVLLHHDTRGAVETCLQARDHLDPDLPLVIMDCDIAFDSPAYFAALAGAVERQDLDGLLLSFRSTEPRYSFAEVDADGLVVRTAEKQAISADALMGVYSFTSARVFLEAADRLMARQIDAAMPEYYVSLVFNELIASGRRVGLVRGDFYCFGTPEELAAYQATGRPV</sequence>
<evidence type="ECO:0000259" key="3">
    <source>
        <dbReference type="Pfam" id="PF12804"/>
    </source>
</evidence>
<protein>
    <submittedName>
        <fullName evidence="4">dTDP-glucose pyrophosphorylase</fullName>
    </submittedName>
</protein>
<evidence type="ECO:0000313" key="4">
    <source>
        <dbReference type="EMBL" id="SEO70361.1"/>
    </source>
</evidence>
<dbReference type="SUPFAM" id="SSF53448">
    <property type="entry name" value="Nucleotide-diphospho-sugar transferases"/>
    <property type="match status" value="1"/>
</dbReference>
<name>A0A1H8RV75_9ACTN</name>
<keyword evidence="5" id="KW-1185">Reference proteome</keyword>
<keyword evidence="1" id="KW-0808">Transferase</keyword>
<dbReference type="OrthoDB" id="9814210at2"/>
<dbReference type="Gene3D" id="3.90.550.10">
    <property type="entry name" value="Spore Coat Polysaccharide Biosynthesis Protein SpsA, Chain A"/>
    <property type="match status" value="1"/>
</dbReference>
<feature type="domain" description="MobA-like NTP transferase" evidence="3">
    <location>
        <begin position="12"/>
        <end position="143"/>
    </location>
</feature>
<dbReference type="Proteomes" id="UP000198960">
    <property type="component" value="Unassembled WGS sequence"/>
</dbReference>